<feature type="domain" description="BAH" evidence="15">
    <location>
        <begin position="39"/>
        <end position="174"/>
    </location>
</feature>
<evidence type="ECO:0000256" key="3">
    <source>
        <dbReference type="ARBA" id="ARBA00009362"/>
    </source>
</evidence>
<keyword evidence="11 13" id="KW-0539">Nucleus</keyword>
<dbReference type="GO" id="GO:0003735">
    <property type="term" value="F:structural constituent of ribosome"/>
    <property type="evidence" value="ECO:0007669"/>
    <property type="project" value="InterPro"/>
</dbReference>
<evidence type="ECO:0000256" key="2">
    <source>
        <dbReference type="ARBA" id="ARBA00008398"/>
    </source>
</evidence>
<evidence type="ECO:0000256" key="9">
    <source>
        <dbReference type="ARBA" id="ARBA00022980"/>
    </source>
</evidence>
<dbReference type="Gene3D" id="2.30.30.490">
    <property type="match status" value="1"/>
</dbReference>
<dbReference type="InterPro" id="IPR027417">
    <property type="entry name" value="P-loop_NTPase"/>
</dbReference>
<evidence type="ECO:0000256" key="4">
    <source>
        <dbReference type="ARBA" id="ARBA00022705"/>
    </source>
</evidence>
<dbReference type="FunFam" id="3.10.20.10:FF:000001">
    <property type="entry name" value="60S ribosomal protein L18a"/>
    <property type="match status" value="1"/>
</dbReference>
<evidence type="ECO:0000256" key="8">
    <source>
        <dbReference type="ARBA" id="ARBA00022842"/>
    </source>
</evidence>
<dbReference type="GO" id="GO:0033314">
    <property type="term" value="P:mitotic DNA replication checkpoint signaling"/>
    <property type="evidence" value="ECO:0007669"/>
    <property type="project" value="TreeGrafter"/>
</dbReference>
<evidence type="ECO:0000256" key="5">
    <source>
        <dbReference type="ARBA" id="ARBA00022723"/>
    </source>
</evidence>
<feature type="region of interest" description="Disordered" evidence="14">
    <location>
        <begin position="434"/>
        <end position="463"/>
    </location>
</feature>
<keyword evidence="8" id="KW-0460">Magnesium</keyword>
<feature type="compositionally biased region" description="Polar residues" evidence="14">
    <location>
        <begin position="546"/>
        <end position="555"/>
    </location>
</feature>
<dbReference type="Gene3D" id="3.40.50.300">
    <property type="entry name" value="P-loop containing nucleotide triphosphate hydrolases"/>
    <property type="match status" value="1"/>
</dbReference>
<dbReference type="GO" id="GO:0016887">
    <property type="term" value="F:ATP hydrolysis activity"/>
    <property type="evidence" value="ECO:0007669"/>
    <property type="project" value="InterPro"/>
</dbReference>
<feature type="region of interest" description="Disordered" evidence="14">
    <location>
        <begin position="546"/>
        <end position="568"/>
    </location>
</feature>
<dbReference type="EMBL" id="JABXBU010000003">
    <property type="protein sequence ID" value="KAF8793426.1"/>
    <property type="molecule type" value="Genomic_DNA"/>
</dbReference>
<dbReference type="GO" id="GO:0046872">
    <property type="term" value="F:metal ion binding"/>
    <property type="evidence" value="ECO:0007669"/>
    <property type="project" value="UniProtKB-KW"/>
</dbReference>
<comment type="caution">
    <text evidence="16">The sequence shown here is derived from an EMBL/GenBank/DDBJ whole genome shotgun (WGS) entry which is preliminary data.</text>
</comment>
<dbReference type="InterPro" id="IPR054425">
    <property type="entry name" value="Cdc6_ORC1-like_ATPase_lid"/>
</dbReference>
<reference evidence="16" key="2">
    <citation type="submission" date="2020-06" db="EMBL/GenBank/DDBJ databases">
        <authorList>
            <person name="Sheffer M."/>
        </authorList>
    </citation>
    <scope>NUCLEOTIDE SEQUENCE</scope>
</reference>
<dbReference type="Pfam" id="PF01426">
    <property type="entry name" value="BAH"/>
    <property type="match status" value="1"/>
</dbReference>
<dbReference type="GO" id="GO:0005840">
    <property type="term" value="C:ribosome"/>
    <property type="evidence" value="ECO:0007669"/>
    <property type="project" value="UniProtKB-KW"/>
</dbReference>
<feature type="region of interest" description="Disordered" evidence="14">
    <location>
        <begin position="335"/>
        <end position="366"/>
    </location>
</feature>
<accession>A0A8T0FRH3</accession>
<comment type="subcellular location">
    <subcellularLocation>
        <location evidence="1 13">Nucleus</location>
    </subcellularLocation>
</comment>
<keyword evidence="4 13" id="KW-0235">DNA replication</keyword>
<dbReference type="GO" id="GO:1990904">
    <property type="term" value="C:ribonucleoprotein complex"/>
    <property type="evidence" value="ECO:0007669"/>
    <property type="project" value="UniProtKB-KW"/>
</dbReference>
<dbReference type="Pfam" id="PF01775">
    <property type="entry name" value="Ribosomal_L18A"/>
    <property type="match status" value="1"/>
</dbReference>
<evidence type="ECO:0000256" key="12">
    <source>
        <dbReference type="ARBA" id="ARBA00023274"/>
    </source>
</evidence>
<keyword evidence="12" id="KW-0687">Ribonucleoprotein</keyword>
<dbReference type="Pfam" id="PF00004">
    <property type="entry name" value="AAA"/>
    <property type="match status" value="1"/>
</dbReference>
<keyword evidence="5" id="KW-0479">Metal-binding</keyword>
<dbReference type="AlphaFoldDB" id="A0A8T0FRH3"/>
<dbReference type="GO" id="GO:0003688">
    <property type="term" value="F:DNA replication origin binding"/>
    <property type="evidence" value="ECO:0007669"/>
    <property type="project" value="TreeGrafter"/>
</dbReference>
<dbReference type="InterPro" id="IPR050311">
    <property type="entry name" value="ORC1/CDC6"/>
</dbReference>
<feature type="compositionally biased region" description="Polar residues" evidence="14">
    <location>
        <begin position="437"/>
        <end position="452"/>
    </location>
</feature>
<dbReference type="Pfam" id="PF22606">
    <property type="entry name" value="Cdc6-ORC-like_ATPase_lid"/>
    <property type="match status" value="1"/>
</dbReference>
<dbReference type="InterPro" id="IPR015163">
    <property type="entry name" value="Cdc6_C"/>
</dbReference>
<evidence type="ECO:0000313" key="17">
    <source>
        <dbReference type="Proteomes" id="UP000807504"/>
    </source>
</evidence>
<dbReference type="GO" id="GO:0005524">
    <property type="term" value="F:ATP binding"/>
    <property type="evidence" value="ECO:0007669"/>
    <property type="project" value="UniProtKB-KW"/>
</dbReference>
<evidence type="ECO:0000256" key="1">
    <source>
        <dbReference type="ARBA" id="ARBA00004123"/>
    </source>
</evidence>
<evidence type="ECO:0000256" key="7">
    <source>
        <dbReference type="ARBA" id="ARBA00022840"/>
    </source>
</evidence>
<reference evidence="16" key="1">
    <citation type="journal article" date="2020" name="bioRxiv">
        <title>Chromosome-level reference genome of the European wasp spider Argiope bruennichi: a resource for studies on range expansion and evolutionary adaptation.</title>
        <authorList>
            <person name="Sheffer M.M."/>
            <person name="Hoppe A."/>
            <person name="Krehenwinkel H."/>
            <person name="Uhl G."/>
            <person name="Kuss A.W."/>
            <person name="Jensen L."/>
            <person name="Jensen C."/>
            <person name="Gillespie R.G."/>
            <person name="Hoff K.J."/>
            <person name="Prost S."/>
        </authorList>
    </citation>
    <scope>NUCLEOTIDE SEQUENCE</scope>
</reference>
<keyword evidence="9" id="KW-0689">Ribosomal protein</keyword>
<dbReference type="GO" id="GO:0003682">
    <property type="term" value="F:chromatin binding"/>
    <property type="evidence" value="ECO:0007669"/>
    <property type="project" value="InterPro"/>
</dbReference>
<dbReference type="SUPFAM" id="SSF52540">
    <property type="entry name" value="P-loop containing nucleoside triphosphate hydrolases"/>
    <property type="match status" value="1"/>
</dbReference>
<keyword evidence="17" id="KW-1185">Reference proteome</keyword>
<dbReference type="InterPro" id="IPR023573">
    <property type="entry name" value="Ribosomal_eL20_dom"/>
</dbReference>
<sequence length="1142" mass="130775">MRGLMECNTKFEWEGLKRVSYNRKYHRVIFYNAFSLGGIYYKVGDFVLIRNDDSIDPEDVSNCYVGKIKELFEIDHPVEPHRAIVQWYSRLSELPIYTQKKIDKFYEWEVFEENRPNWSNDIDADTIFNKCVVKILPDDANCQLLEECREIDTIPTFFCRYKYSGNKLIPVMKSVENASSFQNSNTTYEDDSKNEISRRTRTISEKERYFAIPTGTPEFPKVLIRKIDDRLLESPNVRIIVANPNAKTVEDVADTLKRILFLDSQETFDKRPVIHSLRVSQKESDDEDSMITNLSKDVPKKCESDVGLSKRVLRNTPQRISSFKDTEVNKKISSPRMKKAKSSSSILTENFINTPSPNMSKGTRRKSMRLGNNSALSAVADTYNISSPNKKAKSRKFFDNHQRLISTDGKTTESACSNYTSSMNQELKKFVVEEKQANSTSHGNSNCTPSPNKKSKRQGRQQIVCPKQKSIIVSDAKNSARTVSTAMMAKMTGSAMQFSDDQEIAITRSGRKVKRVDYYSQLCTDEVYGKNIIANSVKKFVKTNYSEDSDSGSAFSANENLSSSDEESVSDCSIEEKWSHSIKEKSIKTRKTKLHPGKHLFSMPKREAPLKEPQNVLEEISIKASCSCWTGGCMYISGVPGTGKTATVHEVIRNLEKEKNNGEIPCFTFVEVNGMWMTDPYKCYVHIFKSLTGKTIASQQACNLLEKRFTGEGPKKDAVVLLVDELDRLWTRKQTVMYNIFDWPSRKNSKLIVLAIANTMDLPERLMMNRVTSRLGLSRITFQPYNFKQLQEIIMNRIQGLKVFDPDAVQFVARKKIWWQQVGDARRALAICRHATEIVERSETSPRKKHKVLIGMKHVDEAIQQMFSSPVIAFIKSSSKVAKLFLEGMLNEFTRTGSEETTLLKVSAHVVTVCKFEGLKPPSSSELSTVCAKLAASHVILVDNFHSDIHMKLRLGVDPDDINYALTGKEKELKEYKIIGRPLPTDKLKNPPLYRMRIFAPDKVTAKSRFWYFTRKLKKLKKSNGEIVSISEVYDKTPTKVKNFGIWLRYNSRTGTHNMYREYRDMTVASAVTQCYRDMGAKHRARADSIQIMKVQEIPASKCRRPHVKQFHDSKIKFPLPSRINRKFHKPRFTTVRPNAKF</sequence>
<dbReference type="Gene3D" id="3.10.20.10">
    <property type="match status" value="2"/>
</dbReference>
<dbReference type="FunFam" id="3.40.50.300:FF:000199">
    <property type="entry name" value="Origin recognition complex subunit 1"/>
    <property type="match status" value="1"/>
</dbReference>
<dbReference type="InterPro" id="IPR028877">
    <property type="entry name" value="Ribosomal_eL20"/>
</dbReference>
<dbReference type="PANTHER" id="PTHR10763">
    <property type="entry name" value="CELL DIVISION CONTROL PROTEIN 6-RELATED"/>
    <property type="match status" value="1"/>
</dbReference>
<protein>
    <recommendedName>
        <fullName evidence="13">Origin recognition complex subunit 1</fullName>
    </recommendedName>
</protein>
<dbReference type="InterPro" id="IPR001025">
    <property type="entry name" value="BAH_dom"/>
</dbReference>
<organism evidence="16 17">
    <name type="scientific">Argiope bruennichi</name>
    <name type="common">Wasp spider</name>
    <name type="synonym">Aranea bruennichi</name>
    <dbReference type="NCBI Taxonomy" id="94029"/>
    <lineage>
        <taxon>Eukaryota</taxon>
        <taxon>Metazoa</taxon>
        <taxon>Ecdysozoa</taxon>
        <taxon>Arthropoda</taxon>
        <taxon>Chelicerata</taxon>
        <taxon>Arachnida</taxon>
        <taxon>Araneae</taxon>
        <taxon>Araneomorphae</taxon>
        <taxon>Entelegynae</taxon>
        <taxon>Araneoidea</taxon>
        <taxon>Araneidae</taxon>
        <taxon>Argiope</taxon>
    </lineage>
</organism>
<keyword evidence="6 13" id="KW-0547">Nucleotide-binding</keyword>
<gene>
    <name evidence="16" type="ORF">HNY73_004908</name>
</gene>
<dbReference type="CDD" id="cd00009">
    <property type="entry name" value="AAA"/>
    <property type="match status" value="1"/>
</dbReference>
<dbReference type="SMART" id="SM01074">
    <property type="entry name" value="Cdc6_C"/>
    <property type="match status" value="1"/>
</dbReference>
<dbReference type="PANTHER" id="PTHR10763:SF23">
    <property type="entry name" value="ORIGIN RECOGNITION COMPLEX SUBUNIT 1"/>
    <property type="match status" value="1"/>
</dbReference>
<dbReference type="GO" id="GO:0005664">
    <property type="term" value="C:nuclear origin of replication recognition complex"/>
    <property type="evidence" value="ECO:0007669"/>
    <property type="project" value="TreeGrafter"/>
</dbReference>
<dbReference type="Pfam" id="PF09079">
    <property type="entry name" value="WHD_Cdc6"/>
    <property type="match status" value="1"/>
</dbReference>
<comment type="similarity">
    <text evidence="3">Belongs to the eukaryotic ribosomal protein eL20 family.</text>
</comment>
<evidence type="ECO:0000259" key="15">
    <source>
        <dbReference type="PROSITE" id="PS51038"/>
    </source>
</evidence>
<dbReference type="InterPro" id="IPR003593">
    <property type="entry name" value="AAA+_ATPase"/>
</dbReference>
<dbReference type="PROSITE" id="PS51038">
    <property type="entry name" value="BAH"/>
    <property type="match status" value="1"/>
</dbReference>
<dbReference type="HAMAP" id="MF_00273">
    <property type="entry name" value="Ribosomal_eL20"/>
    <property type="match status" value="1"/>
</dbReference>
<dbReference type="SMART" id="SM00382">
    <property type="entry name" value="AAA"/>
    <property type="match status" value="1"/>
</dbReference>
<evidence type="ECO:0000256" key="10">
    <source>
        <dbReference type="ARBA" id="ARBA00023125"/>
    </source>
</evidence>
<proteinExistence type="inferred from homology"/>
<comment type="subunit">
    <text evidence="13">ORC is composed of six subunits.</text>
</comment>
<dbReference type="SMART" id="SM00439">
    <property type="entry name" value="BAH"/>
    <property type="match status" value="1"/>
</dbReference>
<comment type="similarity">
    <text evidence="2 13">Belongs to the ORC1 family.</text>
</comment>
<name>A0A8T0FRH3_ARGBR</name>
<dbReference type="SUPFAM" id="SSF160374">
    <property type="entry name" value="RplX-like"/>
    <property type="match status" value="1"/>
</dbReference>
<dbReference type="InterPro" id="IPR003959">
    <property type="entry name" value="ATPase_AAA_core"/>
</dbReference>
<feature type="compositionally biased region" description="Polar residues" evidence="14">
    <location>
        <begin position="342"/>
        <end position="361"/>
    </location>
</feature>
<dbReference type="GO" id="GO:0006270">
    <property type="term" value="P:DNA replication initiation"/>
    <property type="evidence" value="ECO:0007669"/>
    <property type="project" value="TreeGrafter"/>
</dbReference>
<dbReference type="GO" id="GO:0006412">
    <property type="term" value="P:translation"/>
    <property type="evidence" value="ECO:0007669"/>
    <property type="project" value="InterPro"/>
</dbReference>
<evidence type="ECO:0000256" key="6">
    <source>
        <dbReference type="ARBA" id="ARBA00022741"/>
    </source>
</evidence>
<keyword evidence="10 13" id="KW-0238">DNA-binding</keyword>
<evidence type="ECO:0000313" key="16">
    <source>
        <dbReference type="EMBL" id="KAF8793426.1"/>
    </source>
</evidence>
<dbReference type="FunFam" id="1.10.8.60:FF:000062">
    <property type="entry name" value="Origin recognition complex subunit 1"/>
    <property type="match status" value="1"/>
</dbReference>
<evidence type="ECO:0000256" key="14">
    <source>
        <dbReference type="SAM" id="MobiDB-lite"/>
    </source>
</evidence>
<keyword evidence="7 13" id="KW-0067">ATP-binding</keyword>
<evidence type="ECO:0000256" key="11">
    <source>
        <dbReference type="ARBA" id="ARBA00023242"/>
    </source>
</evidence>
<evidence type="ECO:0000256" key="13">
    <source>
        <dbReference type="RuleBase" id="RU365058"/>
    </source>
</evidence>
<dbReference type="FunFam" id="3.10.20.10:FF:000002">
    <property type="entry name" value="60S ribosomal protein L18a"/>
    <property type="match status" value="1"/>
</dbReference>
<dbReference type="InterPro" id="IPR043151">
    <property type="entry name" value="BAH_sf"/>
</dbReference>
<comment type="function">
    <text evidence="13">Component of the origin recognition complex (ORC) that binds origins of replication. DNA-binding is ATP-dependent, however specific DNA sequences that define origins of replication have not been identified so far. ORC is required to assemble the pre-replication complex necessary to initiate DNA replication.</text>
</comment>
<dbReference type="Proteomes" id="UP000807504">
    <property type="component" value="Unassembled WGS sequence"/>
</dbReference>